<dbReference type="KEGG" id="msil:METEAL_35560"/>
<keyword evidence="3" id="KW-1185">Reference proteome</keyword>
<evidence type="ECO:0000256" key="1">
    <source>
        <dbReference type="SAM" id="SignalP"/>
    </source>
</evidence>
<protein>
    <submittedName>
        <fullName evidence="2">Uncharacterized protein</fullName>
    </submittedName>
</protein>
<feature type="chain" id="PRO_5041406135" evidence="1">
    <location>
        <begin position="21"/>
        <end position="460"/>
    </location>
</feature>
<dbReference type="RefSeq" id="WP_316413058.1">
    <property type="nucleotide sequence ID" value="NZ_AP027080.1"/>
</dbReference>
<dbReference type="AlphaFoldDB" id="A0AA48GMY4"/>
<evidence type="ECO:0000313" key="2">
    <source>
        <dbReference type="EMBL" id="BDU74382.1"/>
    </source>
</evidence>
<sequence>MRQHTPVALLAALVSATAFAQDINVYSTTLAQSWKQDTPNFDKATLLPVTEFLGIDATKLGTDALSLHLYGWGRTDLKDQSSIGGKNSGDLTYGYLQYSFDRANAEIKAGRIVVNQGIGNEMVDGVSMRTDLRGGFTISAFGGQPVIFKNLSSLPQLQPAYQRDFIVGTRLGWRMAKLGEIGVSYLQDGTTAAKDLPIPEPVDYTRRQVGADITLAPAAFLDFSGRTVFDVAKHPDALPGQDRSNIAEHDYKATGKILDNLSVTGTYLQRNFYAYYAGTTLPSLFNQNEKGKFSSNGLSVSWSPLSILNLVADVRTTKRETYGNTTRAGLDGRLTFAAQHLVLGGGYHKVNAFKVQLVDSLTPAYSVSHSEIRGWAMYEKGNFSASLDAIRLHYGGAYGDPNLNHKAIESEIVGSAGYQIAKNFKLSGDLSFADTPLYKKQVMGLLRADFRFGFAGKGGK</sequence>
<gene>
    <name evidence="2" type="ORF">METEAL_35560</name>
</gene>
<name>A0AA48GMY4_9BACT</name>
<evidence type="ECO:0000313" key="3">
    <source>
        <dbReference type="Proteomes" id="UP001238179"/>
    </source>
</evidence>
<reference evidence="3" key="1">
    <citation type="journal article" date="2023" name="Int. J. Syst. Evol. Microbiol.">
        <title>Mesoterricola silvestris gen. nov., sp. nov., Mesoterricola sediminis sp. nov., Geothrix oryzae sp. nov., Geothrix edaphica sp. nov., Geothrix rubra sp. nov., and Geothrix limicola sp. nov., six novel members of Acidobacteriota isolated from soils.</title>
        <authorList>
            <person name="Itoh H."/>
            <person name="Sugisawa Y."/>
            <person name="Mise K."/>
            <person name="Xu Z."/>
            <person name="Kuniyasu M."/>
            <person name="Ushijima N."/>
            <person name="Kawano K."/>
            <person name="Kobayashi E."/>
            <person name="Shiratori Y."/>
            <person name="Masuda Y."/>
            <person name="Senoo K."/>
        </authorList>
    </citation>
    <scope>NUCLEOTIDE SEQUENCE [LARGE SCALE GENOMIC DNA]</scope>
    <source>
        <strain evidence="3">W79</strain>
    </source>
</reference>
<organism evidence="2 3">
    <name type="scientific">Mesoterricola silvestris</name>
    <dbReference type="NCBI Taxonomy" id="2927979"/>
    <lineage>
        <taxon>Bacteria</taxon>
        <taxon>Pseudomonadati</taxon>
        <taxon>Acidobacteriota</taxon>
        <taxon>Holophagae</taxon>
        <taxon>Holophagales</taxon>
        <taxon>Holophagaceae</taxon>
        <taxon>Mesoterricola</taxon>
    </lineage>
</organism>
<feature type="signal peptide" evidence="1">
    <location>
        <begin position="1"/>
        <end position="20"/>
    </location>
</feature>
<dbReference type="Proteomes" id="UP001238179">
    <property type="component" value="Chromosome"/>
</dbReference>
<accession>A0AA48GMY4</accession>
<keyword evidence="1" id="KW-0732">Signal</keyword>
<proteinExistence type="predicted"/>
<dbReference type="EMBL" id="AP027080">
    <property type="protein sequence ID" value="BDU74382.1"/>
    <property type="molecule type" value="Genomic_DNA"/>
</dbReference>